<proteinExistence type="predicted"/>
<dbReference type="WBParaSite" id="OFLC_0001164101-mRNA-1">
    <property type="protein sequence ID" value="OFLC_0001164101-mRNA-1"/>
    <property type="gene ID" value="OFLC_0001164101"/>
</dbReference>
<gene>
    <name evidence="1" type="ORF">OFLC_LOCUS11640</name>
</gene>
<evidence type="ECO:0000313" key="2">
    <source>
        <dbReference type="Proteomes" id="UP000267606"/>
    </source>
</evidence>
<dbReference type="STRING" id="387005.A0A183HVX9"/>
<reference evidence="3" key="1">
    <citation type="submission" date="2016-06" db="UniProtKB">
        <authorList>
            <consortium name="WormBaseParasite"/>
        </authorList>
    </citation>
    <scope>IDENTIFICATION</scope>
</reference>
<organism evidence="3">
    <name type="scientific">Onchocerca flexuosa</name>
    <dbReference type="NCBI Taxonomy" id="387005"/>
    <lineage>
        <taxon>Eukaryota</taxon>
        <taxon>Metazoa</taxon>
        <taxon>Ecdysozoa</taxon>
        <taxon>Nematoda</taxon>
        <taxon>Chromadorea</taxon>
        <taxon>Rhabditida</taxon>
        <taxon>Spirurina</taxon>
        <taxon>Spiruromorpha</taxon>
        <taxon>Filarioidea</taxon>
        <taxon>Onchocercidae</taxon>
        <taxon>Onchocerca</taxon>
    </lineage>
</organism>
<reference evidence="1 2" key="2">
    <citation type="submission" date="2018-11" db="EMBL/GenBank/DDBJ databases">
        <authorList>
            <consortium name="Pathogen Informatics"/>
        </authorList>
    </citation>
    <scope>NUCLEOTIDE SEQUENCE [LARGE SCALE GENOMIC DNA]</scope>
</reference>
<evidence type="ECO:0000313" key="1">
    <source>
        <dbReference type="EMBL" id="VDO78050.1"/>
    </source>
</evidence>
<protein>
    <submittedName>
        <fullName evidence="1 3">Uncharacterized protein</fullName>
    </submittedName>
</protein>
<accession>A0A183HVX9</accession>
<dbReference type="EMBL" id="UZAJ01017066">
    <property type="protein sequence ID" value="VDO78050.1"/>
    <property type="molecule type" value="Genomic_DNA"/>
</dbReference>
<evidence type="ECO:0000313" key="3">
    <source>
        <dbReference type="WBParaSite" id="OFLC_0001164101-mRNA-1"/>
    </source>
</evidence>
<sequence>MIKSVKTRKVLCPGKLENGESCTAGFHISVEIESVNQNQKGSRKHCVANDFEEQDEYNVDFCNGERMHDAEM</sequence>
<dbReference type="AlphaFoldDB" id="A0A183HVX9"/>
<dbReference type="Proteomes" id="UP000267606">
    <property type="component" value="Unassembled WGS sequence"/>
</dbReference>
<name>A0A183HVX9_9BILA</name>
<keyword evidence="2" id="KW-1185">Reference proteome</keyword>